<gene>
    <name evidence="1" type="ORF">PAM7971_00552</name>
</gene>
<dbReference type="InterPro" id="IPR007838">
    <property type="entry name" value="Cell_div_ZapA-like"/>
</dbReference>
<accession>A0A1Y5RKF4</accession>
<dbReference type="Gene3D" id="3.30.160.880">
    <property type="entry name" value="Cell division protein ZapA protomer, N-terminal domain"/>
    <property type="match status" value="1"/>
</dbReference>
<keyword evidence="1" id="KW-0131">Cell cycle</keyword>
<keyword evidence="2" id="KW-1185">Reference proteome</keyword>
<sequence length="133" mass="14258">MPEIKVSIGGREFEVACQPGEEHFLKSAAQLLDNEATVLSSQIGRLPEARMLLMSGLMLADKTAGMEEQMRALEDKLGAQEALIEELRSAPEPAPERIEVPVVPAEVNDTFAELAARTEAMAAALEDRLGGAA</sequence>
<dbReference type="STRING" id="658057.SAMN04488032_10198"/>
<dbReference type="GO" id="GO:0051301">
    <property type="term" value="P:cell division"/>
    <property type="evidence" value="ECO:0007669"/>
    <property type="project" value="UniProtKB-KW"/>
</dbReference>
<keyword evidence="1" id="KW-0132">Cell division</keyword>
<proteinExistence type="predicted"/>
<evidence type="ECO:0000313" key="2">
    <source>
        <dbReference type="Proteomes" id="UP000193307"/>
    </source>
</evidence>
<reference evidence="1 2" key="1">
    <citation type="submission" date="2017-03" db="EMBL/GenBank/DDBJ databases">
        <authorList>
            <person name="Afonso C.L."/>
            <person name="Miller P.J."/>
            <person name="Scott M.A."/>
            <person name="Spackman E."/>
            <person name="Goraichik I."/>
            <person name="Dimitrov K.M."/>
            <person name="Suarez D.L."/>
            <person name="Swayne D.E."/>
        </authorList>
    </citation>
    <scope>NUCLEOTIDE SEQUENCE [LARGE SCALE GENOMIC DNA]</scope>
    <source>
        <strain evidence="1 2">CECT 7971</strain>
    </source>
</reference>
<dbReference type="EMBL" id="FWFW01000001">
    <property type="protein sequence ID" value="SLN19560.1"/>
    <property type="molecule type" value="Genomic_DNA"/>
</dbReference>
<dbReference type="SUPFAM" id="SSF102829">
    <property type="entry name" value="Cell division protein ZapA-like"/>
    <property type="match status" value="1"/>
</dbReference>
<dbReference type="Pfam" id="PF05164">
    <property type="entry name" value="ZapA"/>
    <property type="match status" value="1"/>
</dbReference>
<name>A0A1Y5RKF4_9RHOB</name>
<dbReference type="Proteomes" id="UP000193307">
    <property type="component" value="Unassembled WGS sequence"/>
</dbReference>
<protein>
    <submittedName>
        <fullName evidence="1">Cell division protein ZapA</fullName>
    </submittedName>
</protein>
<dbReference type="InterPro" id="IPR042233">
    <property type="entry name" value="Cell_div_ZapA_N"/>
</dbReference>
<dbReference type="OrthoDB" id="9797575at2"/>
<dbReference type="AlphaFoldDB" id="A0A1Y5RKF4"/>
<dbReference type="InterPro" id="IPR036192">
    <property type="entry name" value="Cell_div_ZapA-like_sf"/>
</dbReference>
<evidence type="ECO:0000313" key="1">
    <source>
        <dbReference type="EMBL" id="SLN19560.1"/>
    </source>
</evidence>
<dbReference type="RefSeq" id="WP_085847435.1">
    <property type="nucleotide sequence ID" value="NZ_FNZV01000001.1"/>
</dbReference>
<organism evidence="1 2">
    <name type="scientific">Pacificibacter marinus</name>
    <dbReference type="NCBI Taxonomy" id="658057"/>
    <lineage>
        <taxon>Bacteria</taxon>
        <taxon>Pseudomonadati</taxon>
        <taxon>Pseudomonadota</taxon>
        <taxon>Alphaproteobacteria</taxon>
        <taxon>Rhodobacterales</taxon>
        <taxon>Roseobacteraceae</taxon>
        <taxon>Pacificibacter</taxon>
    </lineage>
</organism>